<dbReference type="CDD" id="cd07250">
    <property type="entry name" value="HPPD_C_like"/>
    <property type="match status" value="1"/>
</dbReference>
<dbReference type="EMBL" id="PTIX01000005">
    <property type="protein sequence ID" value="PPK68364.1"/>
    <property type="molecule type" value="Genomic_DNA"/>
</dbReference>
<accession>A0A2S6GT14</accession>
<dbReference type="Proteomes" id="UP000239203">
    <property type="component" value="Unassembled WGS sequence"/>
</dbReference>
<name>A0A2S6GT14_9PSEU</name>
<dbReference type="InterPro" id="IPR041736">
    <property type="entry name" value="4OHPhenylPyrv_dOase_N"/>
</dbReference>
<keyword evidence="3" id="KW-0677">Repeat</keyword>
<dbReference type="CDD" id="cd08342">
    <property type="entry name" value="HPPD_N_like"/>
    <property type="match status" value="1"/>
</dbReference>
<reference evidence="7 8" key="1">
    <citation type="submission" date="2018-02" db="EMBL/GenBank/DDBJ databases">
        <title>Genomic Encyclopedia of Archaeal and Bacterial Type Strains, Phase II (KMG-II): from individual species to whole genera.</title>
        <authorList>
            <person name="Goeker M."/>
        </authorList>
    </citation>
    <scope>NUCLEOTIDE SEQUENCE [LARGE SCALE GENOMIC DNA]</scope>
    <source>
        <strain evidence="7 8">YU 961-1</strain>
    </source>
</reference>
<gene>
    <name evidence="7" type="ORF">CLV40_10587</name>
</gene>
<evidence type="ECO:0000256" key="5">
    <source>
        <dbReference type="PIRSR" id="PIRSR009283-1"/>
    </source>
</evidence>
<dbReference type="RefSeq" id="WP_104478853.1">
    <property type="nucleotide sequence ID" value="NZ_CP154825.1"/>
</dbReference>
<feature type="binding site" evidence="5">
    <location>
        <position position="303"/>
    </location>
    <ligand>
        <name>Fe cation</name>
        <dbReference type="ChEBI" id="CHEBI:24875"/>
    </ligand>
</feature>
<evidence type="ECO:0000313" key="8">
    <source>
        <dbReference type="Proteomes" id="UP000239203"/>
    </source>
</evidence>
<feature type="binding site" evidence="5">
    <location>
        <position position="144"/>
    </location>
    <ligand>
        <name>Fe cation</name>
        <dbReference type="ChEBI" id="CHEBI:24875"/>
    </ligand>
</feature>
<dbReference type="GO" id="GO:0046872">
    <property type="term" value="F:metal ion binding"/>
    <property type="evidence" value="ECO:0007669"/>
    <property type="project" value="UniProtKB-KW"/>
</dbReference>
<comment type="caution">
    <text evidence="7">The sequence shown here is derived from an EMBL/GenBank/DDBJ whole genome shotgun (WGS) entry which is preliminary data.</text>
</comment>
<dbReference type="InterPro" id="IPR037523">
    <property type="entry name" value="VOC_core"/>
</dbReference>
<evidence type="ECO:0000313" key="7">
    <source>
        <dbReference type="EMBL" id="PPK68364.1"/>
    </source>
</evidence>
<dbReference type="GO" id="GO:0003868">
    <property type="term" value="F:4-hydroxyphenylpyruvate dioxygenase activity"/>
    <property type="evidence" value="ECO:0007669"/>
    <property type="project" value="InterPro"/>
</dbReference>
<dbReference type="PANTHER" id="PTHR11959:SF1">
    <property type="entry name" value="4-HYDROXYPHENYLPYRUVATE DIOXYGENASE"/>
    <property type="match status" value="1"/>
</dbReference>
<dbReference type="InterPro" id="IPR004360">
    <property type="entry name" value="Glyas_Fos-R_dOase_dom"/>
</dbReference>
<dbReference type="NCBIfam" id="TIGR01263">
    <property type="entry name" value="4HPPD"/>
    <property type="match status" value="1"/>
</dbReference>
<dbReference type="PANTHER" id="PTHR11959">
    <property type="entry name" value="4-HYDROXYPHENYLPYRUVATE DIOXYGENASE"/>
    <property type="match status" value="1"/>
</dbReference>
<sequence>MHVHAIDHVEFYVGDADEVAAKLRAEYGFRQHGVLRDRPGSHSVLLAQGDIRLVVTSARDATHPAAAYVAEHGDGLATIALSTDDPEAALAEALDRGAVLTAGRIGGFGDVGHAFVRPGALFDDADPADADDTDSLSLLDVIDHVAAVVTGGQLDPTVEYYEKVLGFKQIFEERIEVGGQAMNSKVVQSISKEVTLTLIEPDTATEPGQIDDFLTAHHGPGVQHLAFRTDDIATAVRTLGARGVEFLTTPGGYYDALSERLDHTAVPIPVLRELNVLVDQDNEGELFQIFTKTTHPRRTIFFELIERLGALTFGSANIKALYQAVERDRNRAKDTEGASL</sequence>
<protein>
    <submittedName>
        <fullName evidence="7">4-hydroxymandelate synthase</fullName>
    </submittedName>
</protein>
<evidence type="ECO:0000259" key="6">
    <source>
        <dbReference type="PROSITE" id="PS51819"/>
    </source>
</evidence>
<dbReference type="SUPFAM" id="SSF54593">
    <property type="entry name" value="Glyoxalase/Bleomycin resistance protein/Dihydroxybiphenyl dioxygenase"/>
    <property type="match status" value="1"/>
</dbReference>
<dbReference type="InterPro" id="IPR029068">
    <property type="entry name" value="Glyas_Bleomycin-R_OHBP_Dase"/>
</dbReference>
<keyword evidence="8" id="KW-1185">Reference proteome</keyword>
<dbReference type="OrthoDB" id="9780241at2"/>
<dbReference type="InterPro" id="IPR041735">
    <property type="entry name" value="4OHPhenylPyrv_dOase_C"/>
</dbReference>
<feature type="domain" description="VOC" evidence="6">
    <location>
        <begin position="141"/>
        <end position="292"/>
    </location>
</feature>
<organism evidence="7 8">
    <name type="scientific">Actinokineospora auranticolor</name>
    <dbReference type="NCBI Taxonomy" id="155976"/>
    <lineage>
        <taxon>Bacteria</taxon>
        <taxon>Bacillati</taxon>
        <taxon>Actinomycetota</taxon>
        <taxon>Actinomycetes</taxon>
        <taxon>Pseudonocardiales</taxon>
        <taxon>Pseudonocardiaceae</taxon>
        <taxon>Actinokineospora</taxon>
    </lineage>
</organism>
<dbReference type="AlphaFoldDB" id="A0A2S6GT14"/>
<dbReference type="InterPro" id="IPR005956">
    <property type="entry name" value="4OHPhenylPyrv_dOase"/>
</dbReference>
<keyword evidence="2 5" id="KW-0479">Metal-binding</keyword>
<feature type="domain" description="VOC" evidence="6">
    <location>
        <begin position="5"/>
        <end position="137"/>
    </location>
</feature>
<dbReference type="Gene3D" id="3.10.180.10">
    <property type="entry name" value="2,3-Dihydroxybiphenyl 1,2-Dioxygenase, domain 1"/>
    <property type="match status" value="2"/>
</dbReference>
<keyword evidence="4 5" id="KW-0408">Iron</keyword>
<comment type="cofactor">
    <cofactor evidence="5">
        <name>Fe cation</name>
        <dbReference type="ChEBI" id="CHEBI:24875"/>
    </cofactor>
    <text evidence="5">Binds 1 Fe cation per subunit.</text>
</comment>
<dbReference type="PROSITE" id="PS51819">
    <property type="entry name" value="VOC"/>
    <property type="match status" value="2"/>
</dbReference>
<proteinExistence type="inferred from homology"/>
<dbReference type="Pfam" id="PF00903">
    <property type="entry name" value="Glyoxalase"/>
    <property type="match status" value="1"/>
</dbReference>
<dbReference type="GO" id="GO:0006572">
    <property type="term" value="P:L-tyrosine catabolic process"/>
    <property type="evidence" value="ECO:0007669"/>
    <property type="project" value="TreeGrafter"/>
</dbReference>
<evidence type="ECO:0000256" key="1">
    <source>
        <dbReference type="ARBA" id="ARBA00005877"/>
    </source>
</evidence>
<evidence type="ECO:0000256" key="2">
    <source>
        <dbReference type="ARBA" id="ARBA00022723"/>
    </source>
</evidence>
<dbReference type="Pfam" id="PF13669">
    <property type="entry name" value="Glyoxalase_4"/>
    <property type="match status" value="1"/>
</dbReference>
<dbReference type="PIRSF" id="PIRSF009283">
    <property type="entry name" value="HPP_dOase"/>
    <property type="match status" value="1"/>
</dbReference>
<evidence type="ECO:0000256" key="4">
    <source>
        <dbReference type="ARBA" id="ARBA00023004"/>
    </source>
</evidence>
<evidence type="ECO:0000256" key="3">
    <source>
        <dbReference type="ARBA" id="ARBA00022737"/>
    </source>
</evidence>
<comment type="similarity">
    <text evidence="1">Belongs to the 4HPPD family.</text>
</comment>
<feature type="binding site" evidence="5">
    <location>
        <position position="224"/>
    </location>
    <ligand>
        <name>Fe cation</name>
        <dbReference type="ChEBI" id="CHEBI:24875"/>
    </ligand>
</feature>